<dbReference type="InterPro" id="IPR029044">
    <property type="entry name" value="Nucleotide-diphossugar_trans"/>
</dbReference>
<dbReference type="RefSeq" id="WP_193924717.1">
    <property type="nucleotide sequence ID" value="NZ_JADEWL010000150.1"/>
</dbReference>
<dbReference type="EMBL" id="JADEWL010000150">
    <property type="protein sequence ID" value="MBE9216253.1"/>
    <property type="molecule type" value="Genomic_DNA"/>
</dbReference>
<evidence type="ECO:0000313" key="2">
    <source>
        <dbReference type="EMBL" id="MBE9216253.1"/>
    </source>
</evidence>
<dbReference type="AlphaFoldDB" id="A0A8J7F5Y9"/>
<evidence type="ECO:0000259" key="1">
    <source>
        <dbReference type="Pfam" id="PF00535"/>
    </source>
</evidence>
<proteinExistence type="predicted"/>
<organism evidence="2 3">
    <name type="scientific">Plectonema cf. radiosum LEGE 06105</name>
    <dbReference type="NCBI Taxonomy" id="945769"/>
    <lineage>
        <taxon>Bacteria</taxon>
        <taxon>Bacillati</taxon>
        <taxon>Cyanobacteriota</taxon>
        <taxon>Cyanophyceae</taxon>
        <taxon>Oscillatoriophycideae</taxon>
        <taxon>Oscillatoriales</taxon>
        <taxon>Microcoleaceae</taxon>
        <taxon>Plectonema</taxon>
    </lineage>
</organism>
<gene>
    <name evidence="2" type="ORF">IQ247_26930</name>
</gene>
<keyword evidence="3" id="KW-1185">Reference proteome</keyword>
<dbReference type="CDD" id="cd06433">
    <property type="entry name" value="GT_2_WfgS_like"/>
    <property type="match status" value="1"/>
</dbReference>
<dbReference type="PANTHER" id="PTHR22916:SF67">
    <property type="entry name" value="COLANIC ACID BIOSYNTHESIS GLYCOSYL TRANSFERASE WCAE-RELATED"/>
    <property type="match status" value="1"/>
</dbReference>
<evidence type="ECO:0000313" key="3">
    <source>
        <dbReference type="Proteomes" id="UP000620559"/>
    </source>
</evidence>
<dbReference type="Gene3D" id="3.90.550.10">
    <property type="entry name" value="Spore Coat Polysaccharide Biosynthesis Protein SpsA, Chain A"/>
    <property type="match status" value="1"/>
</dbReference>
<reference evidence="2" key="1">
    <citation type="submission" date="2020-10" db="EMBL/GenBank/DDBJ databases">
        <authorList>
            <person name="Castelo-Branco R."/>
            <person name="Eusebio N."/>
            <person name="Adriana R."/>
            <person name="Vieira A."/>
            <person name="Brugerolle De Fraissinette N."/>
            <person name="Rezende De Castro R."/>
            <person name="Schneider M.P."/>
            <person name="Vasconcelos V."/>
            <person name="Leao P.N."/>
        </authorList>
    </citation>
    <scope>NUCLEOTIDE SEQUENCE</scope>
    <source>
        <strain evidence="2">LEGE 06105</strain>
    </source>
</reference>
<accession>A0A8J7F5Y9</accession>
<comment type="caution">
    <text evidence="2">The sequence shown here is derived from an EMBL/GenBank/DDBJ whole genome shotgun (WGS) entry which is preliminary data.</text>
</comment>
<dbReference type="InterPro" id="IPR001173">
    <property type="entry name" value="Glyco_trans_2-like"/>
</dbReference>
<dbReference type="Proteomes" id="UP000620559">
    <property type="component" value="Unassembled WGS sequence"/>
</dbReference>
<dbReference type="SUPFAM" id="SSF53448">
    <property type="entry name" value="Nucleotide-diphospho-sugar transferases"/>
    <property type="match status" value="1"/>
</dbReference>
<protein>
    <submittedName>
        <fullName evidence="2">Glycosyltransferase</fullName>
    </submittedName>
</protein>
<dbReference type="PANTHER" id="PTHR22916">
    <property type="entry name" value="GLYCOSYLTRANSFERASE"/>
    <property type="match status" value="1"/>
</dbReference>
<sequence>MSIPSIKDYCNKLPHPNRQEGGIRVSTNFGKEITRDKPLVSIITVVFNGANTLEQTIQSVLSQTYKNIEYIVIDGASTDETLDIIYKYNDKISYWISEPDKGIYDAMNKGIAFSSGEIIGLLNAGDTYLPNALSLLAEKYIPSDSLSIYYGDIYLTYTDANITIKSPANIDELKYSMTICHQAMFITKGTYLNHGLYNLNYKFASDYAYILSLFLIGAKFHYLDGVVAYFQTGGVSDSKIVNSRLECIKAHVNLKSPFLYGASILYIRQLFLYYLYEKLLISFLGKQKATAIRKQRLMKKYQVNALENQGVTVK</sequence>
<feature type="domain" description="Glycosyltransferase 2-like" evidence="1">
    <location>
        <begin position="41"/>
        <end position="141"/>
    </location>
</feature>
<name>A0A8J7F5Y9_9CYAN</name>
<dbReference type="Pfam" id="PF00535">
    <property type="entry name" value="Glycos_transf_2"/>
    <property type="match status" value="1"/>
</dbReference>